<sequence>MEKREYTCIVCPKSCKGTLTIAEDGGMTTEGFDCKNGKQYAQDEYTAPKRMLTTTVAIENAVFNLLPVVGSGEIRRSLIPECLEYLYQISVQAPVKAGEILVTDICGSGVDILAARSLSTK</sequence>
<dbReference type="Gene3D" id="3.10.530.10">
    <property type="entry name" value="CPE0013-like"/>
    <property type="match status" value="1"/>
</dbReference>
<dbReference type="STRING" id="1528.SAMN04488579_10657"/>
<dbReference type="AlphaFoldDB" id="A0A1H3E3G6"/>
<gene>
    <name evidence="1" type="ORF">SAMN04488579_10657</name>
</gene>
<dbReference type="Proteomes" id="UP000199652">
    <property type="component" value="Unassembled WGS sequence"/>
</dbReference>
<protein>
    <submittedName>
        <fullName evidence="1">CxxC motif-containing protein</fullName>
    </submittedName>
</protein>
<dbReference type="Pfam" id="PF07892">
    <property type="entry name" value="DUF1667"/>
    <property type="match status" value="1"/>
</dbReference>
<dbReference type="PANTHER" id="PTHR39450">
    <property type="entry name" value="MOLYBDOPTERIN OXIDOREDUCTASE, 4FE-4S CLUSTER-BINDING SUBUNIT"/>
    <property type="match status" value="1"/>
</dbReference>
<dbReference type="SUPFAM" id="SSF160148">
    <property type="entry name" value="CPE0013-like"/>
    <property type="match status" value="1"/>
</dbReference>
<name>A0A1H3E3G6_EUBBA</name>
<dbReference type="RefSeq" id="WP_090244138.1">
    <property type="nucleotide sequence ID" value="NZ_FNOU01000006.1"/>
</dbReference>
<proteinExistence type="predicted"/>
<dbReference type="InterPro" id="IPR012460">
    <property type="entry name" value="DUF1667"/>
</dbReference>
<organism evidence="1 2">
    <name type="scientific">Eubacterium barkeri</name>
    <name type="common">Clostridium barkeri</name>
    <dbReference type="NCBI Taxonomy" id="1528"/>
    <lineage>
        <taxon>Bacteria</taxon>
        <taxon>Bacillati</taxon>
        <taxon>Bacillota</taxon>
        <taxon>Clostridia</taxon>
        <taxon>Eubacteriales</taxon>
        <taxon>Eubacteriaceae</taxon>
        <taxon>Eubacterium</taxon>
    </lineage>
</organism>
<accession>A0A1H3E3G6</accession>
<reference evidence="2" key="1">
    <citation type="submission" date="2016-10" db="EMBL/GenBank/DDBJ databases">
        <authorList>
            <person name="Varghese N."/>
            <person name="Submissions S."/>
        </authorList>
    </citation>
    <scope>NUCLEOTIDE SEQUENCE [LARGE SCALE GENOMIC DNA]</scope>
    <source>
        <strain evidence="2">VPI 5359</strain>
    </source>
</reference>
<evidence type="ECO:0000313" key="2">
    <source>
        <dbReference type="Proteomes" id="UP000199652"/>
    </source>
</evidence>
<dbReference type="InterPro" id="IPR036593">
    <property type="entry name" value="CPE0013-like_sf"/>
</dbReference>
<dbReference type="OrthoDB" id="9811531at2"/>
<dbReference type="PANTHER" id="PTHR39450:SF1">
    <property type="entry name" value="DUF1667 DOMAIN-CONTAINING PROTEIN"/>
    <property type="match status" value="1"/>
</dbReference>
<keyword evidence="2" id="KW-1185">Reference proteome</keyword>
<evidence type="ECO:0000313" key="1">
    <source>
        <dbReference type="EMBL" id="SDX72474.1"/>
    </source>
</evidence>
<dbReference type="EMBL" id="FNOU01000006">
    <property type="protein sequence ID" value="SDX72474.1"/>
    <property type="molecule type" value="Genomic_DNA"/>
</dbReference>